<keyword evidence="1" id="KW-0732">Signal</keyword>
<comment type="caution">
    <text evidence="6">The sequence shown here is derived from an EMBL/GenBank/DDBJ whole genome shotgun (WGS) entry which is preliminary data.</text>
</comment>
<keyword evidence="7" id="KW-1185">Reference proteome</keyword>
<feature type="domain" description="C-type lysozyme inhibitor" evidence="5">
    <location>
        <begin position="6"/>
        <end position="70"/>
    </location>
</feature>
<evidence type="ECO:0000313" key="6">
    <source>
        <dbReference type="EMBL" id="MFD1712646.1"/>
    </source>
</evidence>
<dbReference type="EMBL" id="JBHUEJ010000045">
    <property type="protein sequence ID" value="MFD1712646.1"/>
    <property type="molecule type" value="Genomic_DNA"/>
</dbReference>
<gene>
    <name evidence="6" type="ORF">ACFSF0_18775</name>
</gene>
<organism evidence="6 7">
    <name type="scientific">Ottowia flava</name>
    <dbReference type="NCBI Taxonomy" id="2675430"/>
    <lineage>
        <taxon>Bacteria</taxon>
        <taxon>Pseudomonadati</taxon>
        <taxon>Pseudomonadota</taxon>
        <taxon>Betaproteobacteria</taxon>
        <taxon>Burkholderiales</taxon>
        <taxon>Comamonadaceae</taxon>
        <taxon>Ottowia</taxon>
    </lineage>
</organism>
<evidence type="ECO:0000256" key="1">
    <source>
        <dbReference type="ARBA" id="ARBA00022729"/>
    </source>
</evidence>
<dbReference type="InterPro" id="IPR018660">
    <property type="entry name" value="MliC"/>
</dbReference>
<keyword evidence="3" id="KW-0564">Palmitate</keyword>
<dbReference type="Gene3D" id="2.40.128.200">
    <property type="match status" value="1"/>
</dbReference>
<keyword evidence="2" id="KW-0472">Membrane</keyword>
<evidence type="ECO:0000256" key="4">
    <source>
        <dbReference type="ARBA" id="ARBA00023288"/>
    </source>
</evidence>
<proteinExistence type="predicted"/>
<evidence type="ECO:0000256" key="2">
    <source>
        <dbReference type="ARBA" id="ARBA00023136"/>
    </source>
</evidence>
<reference evidence="7" key="1">
    <citation type="journal article" date="2019" name="Int. J. Syst. Evol. Microbiol.">
        <title>The Global Catalogue of Microorganisms (GCM) 10K type strain sequencing project: providing services to taxonomists for standard genome sequencing and annotation.</title>
        <authorList>
            <consortium name="The Broad Institute Genomics Platform"/>
            <consortium name="The Broad Institute Genome Sequencing Center for Infectious Disease"/>
            <person name="Wu L."/>
            <person name="Ma J."/>
        </authorList>
    </citation>
    <scope>NUCLEOTIDE SEQUENCE [LARGE SCALE GENOMIC DNA]</scope>
    <source>
        <strain evidence="7">LMG 29247</strain>
    </source>
</reference>
<protein>
    <submittedName>
        <fullName evidence="6">MliC family protein</fullName>
    </submittedName>
</protein>
<keyword evidence="4" id="KW-0449">Lipoprotein</keyword>
<evidence type="ECO:0000313" key="7">
    <source>
        <dbReference type="Proteomes" id="UP001597304"/>
    </source>
</evidence>
<dbReference type="InterPro" id="IPR036328">
    <property type="entry name" value="MliC_sf"/>
</dbReference>
<name>A0ABW4L0U1_9BURK</name>
<evidence type="ECO:0000259" key="5">
    <source>
        <dbReference type="Pfam" id="PF09864"/>
    </source>
</evidence>
<accession>A0ABW4L0U1</accession>
<dbReference type="Pfam" id="PF09864">
    <property type="entry name" value="MliC"/>
    <property type="match status" value="1"/>
</dbReference>
<dbReference type="SUPFAM" id="SSF141488">
    <property type="entry name" value="YdhA-like"/>
    <property type="match status" value="1"/>
</dbReference>
<sequence>MREVAYQCSRGETVQVRYHTAEERAELVREGQAISLKQQPSGSGFIYSNGPNTIRGKGNALTVEIGRMVPLQCQAR</sequence>
<dbReference type="Proteomes" id="UP001597304">
    <property type="component" value="Unassembled WGS sequence"/>
</dbReference>
<dbReference type="RefSeq" id="WP_147913624.1">
    <property type="nucleotide sequence ID" value="NZ_JBHUEJ010000045.1"/>
</dbReference>
<evidence type="ECO:0000256" key="3">
    <source>
        <dbReference type="ARBA" id="ARBA00023139"/>
    </source>
</evidence>